<keyword evidence="1 7" id="KW-0732">Signal</keyword>
<accession>A0A4Y7U7N1</accession>
<feature type="domain" description="Secretion system C-terminal sorting" evidence="8">
    <location>
        <begin position="735"/>
        <end position="809"/>
    </location>
</feature>
<evidence type="ECO:0000256" key="4">
    <source>
        <dbReference type="ARBA" id="ARBA00023295"/>
    </source>
</evidence>
<dbReference type="PANTHER" id="PTHR43739">
    <property type="entry name" value="XYLOGLUCANASE (EUROFUNG)"/>
    <property type="match status" value="1"/>
</dbReference>
<evidence type="ECO:0000256" key="7">
    <source>
        <dbReference type="SAM" id="SignalP"/>
    </source>
</evidence>
<keyword evidence="3" id="KW-0119">Carbohydrate metabolism</keyword>
<dbReference type="GO" id="GO:0016798">
    <property type="term" value="F:hydrolase activity, acting on glycosyl bonds"/>
    <property type="evidence" value="ECO:0007669"/>
    <property type="project" value="UniProtKB-KW"/>
</dbReference>
<dbReference type="EMBL" id="SLWA01000014">
    <property type="protein sequence ID" value="TCN50703.1"/>
    <property type="molecule type" value="Genomic_DNA"/>
</dbReference>
<reference evidence="9 11" key="1">
    <citation type="journal article" date="2015" name="Stand. Genomic Sci.">
        <title>Genomic Encyclopedia of Bacterial and Archaeal Type Strains, Phase III: the genomes of soil and plant-associated and newly described type strains.</title>
        <authorList>
            <person name="Whitman W.B."/>
            <person name="Woyke T."/>
            <person name="Klenk H.P."/>
            <person name="Zhou Y."/>
            <person name="Lilburn T.G."/>
            <person name="Beck B.J."/>
            <person name="De Vos P."/>
            <person name="Vandamme P."/>
            <person name="Eisen J.A."/>
            <person name="Garrity G."/>
            <person name="Hugenholtz P."/>
            <person name="Kyrpides N.C."/>
        </authorList>
    </citation>
    <scope>NUCLEOTIDE SEQUENCE [LARGE SCALE GENOMIC DNA]</scope>
    <source>
        <strain evidence="9 11">P5626</strain>
    </source>
</reference>
<name>A0A4Y7U7N1_9FLAO</name>
<comment type="caution">
    <text evidence="10">The sequence shown here is derived from an EMBL/GenBank/DDBJ whole genome shotgun (WGS) entry which is preliminary data.</text>
</comment>
<reference evidence="10 12" key="2">
    <citation type="journal article" date="2018" name="Syst. Appl. Microbiol.">
        <title>Flavobacterium circumlabens sp. nov. and Flavobacterium cupreum sp. nov., two psychrotrophic species isolated from Antarctic environmental samples.</title>
        <authorList>
            <person name="Kralova S."/>
            <person name="Busse H.J."/>
            <person name="Svec P."/>
            <person name="Maslanova I."/>
            <person name="Stankova E."/>
            <person name="Bartak M."/>
            <person name="Sedlacek I."/>
        </authorList>
    </citation>
    <scope>NUCLEOTIDE SEQUENCE [LARGE SCALE GENOMIC DNA]</scope>
    <source>
        <strain evidence="10 12">CCM 8828</strain>
    </source>
</reference>
<dbReference type="Proteomes" id="UP000298340">
    <property type="component" value="Unassembled WGS sequence"/>
</dbReference>
<dbReference type="NCBIfam" id="TIGR04183">
    <property type="entry name" value="Por_Secre_tail"/>
    <property type="match status" value="1"/>
</dbReference>
<dbReference type="Proteomes" id="UP000295270">
    <property type="component" value="Unassembled WGS sequence"/>
</dbReference>
<dbReference type="GO" id="GO:0000272">
    <property type="term" value="P:polysaccharide catabolic process"/>
    <property type="evidence" value="ECO:0007669"/>
    <property type="project" value="UniProtKB-KW"/>
</dbReference>
<dbReference type="InterPro" id="IPR026444">
    <property type="entry name" value="Secre_tail"/>
</dbReference>
<evidence type="ECO:0000313" key="11">
    <source>
        <dbReference type="Proteomes" id="UP000295270"/>
    </source>
</evidence>
<dbReference type="PANTHER" id="PTHR43739:SF2">
    <property type="entry name" value="OLIGOXYLOGLUCAN-REDUCING END-SPECIFIC XYLOGLUCANASE-RELATED"/>
    <property type="match status" value="1"/>
</dbReference>
<dbReference type="AlphaFoldDB" id="A0A4Y7U7N1"/>
<evidence type="ECO:0000313" key="9">
    <source>
        <dbReference type="EMBL" id="TCN50703.1"/>
    </source>
</evidence>
<evidence type="ECO:0000256" key="1">
    <source>
        <dbReference type="ARBA" id="ARBA00022729"/>
    </source>
</evidence>
<evidence type="ECO:0000256" key="5">
    <source>
        <dbReference type="ARBA" id="ARBA00023326"/>
    </source>
</evidence>
<keyword evidence="5" id="KW-0624">Polysaccharide degradation</keyword>
<dbReference type="Gene3D" id="2.130.10.10">
    <property type="entry name" value="YVTN repeat-like/Quinoprotein amine dehydrogenase"/>
    <property type="match status" value="2"/>
</dbReference>
<evidence type="ECO:0000256" key="3">
    <source>
        <dbReference type="ARBA" id="ARBA00023277"/>
    </source>
</evidence>
<dbReference type="EMBL" id="QWDN01000013">
    <property type="protein sequence ID" value="TEB41819.1"/>
    <property type="molecule type" value="Genomic_DNA"/>
</dbReference>
<evidence type="ECO:0000256" key="2">
    <source>
        <dbReference type="ARBA" id="ARBA00022801"/>
    </source>
</evidence>
<sequence length="811" mass="86619">MITKMKKNYFLLFLLLLASLSGKTQNVWKNVQIGGVGFVSGIITSKNDADLKYARTDVGGAYRWDAANKKWISLLDWLSINQVGYFGVESLAIDPQNNNVVYLLVGTSYFNNGKTAILKSTNKGNTFTEIEVTSKFKSHGNGMGRSNGERLAVDPNNSNIIYCGTRNNGIFQSIDAGLTWNKLSGFPVTTTSNANGVCFVVLDPASVSGGKTQTIYAGVSQVGASNLYKSLDGGISWTAVSGAITSYMPQRAVLDSNRSLLITYADLEGPWNGTQGKISKLSSTGIFTDITPAGITRPFGGIDVDPANPQRLIASTTNTWSFQYTTSGGKAVYGDHFYVSTDGGTNWRDLVGNSGFSFETNGCTWVTGQSIHWATDFKFNPANTAQASIVSGNGLFTCDDINAVKTTWKFDAIGIEESVPLDLISIPSGPLMSVIGDFDGFKHTDVTVFAPQHAPAMGTSTSISYAAGNTNKIVRLGEFMYYSGNQGATWTKTTSGLMGQKGRAGLSYDGNTILHCPAGSKSTYRSVDNGTTWTTCKGISVSDAIPVSDQVTNNKFYVYDQSTGLMMISTDGGVNFASAGNAGSGGSQLIRTVPGNGGHMWIAMNGGGLKRSIDGGLTFVVPSANVTAASAIGIGKAAPGKTYPSIYIWGTVNGVTGVFRSIDEGVTWLRINDDAYEFGGTGNGNFVIGDMNTFGRVYMSTVGRGIVYTDNDANLGISDNEFKNDTQIFSVKAHPNPMKDYVVLELPDYTNGTRVNIQVYDLLGKLIKQDMYTVSNNTVTLFSDDLSNQHGVLLVKVKTSNGESGIVKIIK</sequence>
<dbReference type="GO" id="GO:0010411">
    <property type="term" value="P:xyloglucan metabolic process"/>
    <property type="evidence" value="ECO:0007669"/>
    <property type="project" value="TreeGrafter"/>
</dbReference>
<evidence type="ECO:0000313" key="12">
    <source>
        <dbReference type="Proteomes" id="UP000298340"/>
    </source>
</evidence>
<feature type="signal peptide" evidence="7">
    <location>
        <begin position="1"/>
        <end position="26"/>
    </location>
</feature>
<comment type="similarity">
    <text evidence="6">Belongs to the glycosyl hydrolase 74 family.</text>
</comment>
<evidence type="ECO:0000259" key="8">
    <source>
        <dbReference type="Pfam" id="PF18962"/>
    </source>
</evidence>
<reference evidence="9" key="3">
    <citation type="submission" date="2019-03" db="EMBL/GenBank/DDBJ databases">
        <authorList>
            <person name="Whitman W."/>
            <person name="Huntemann M."/>
            <person name="Clum A."/>
            <person name="Pillay M."/>
            <person name="Palaniappan K."/>
            <person name="Varghese N."/>
            <person name="Mikhailova N."/>
            <person name="Stamatis D."/>
            <person name="Reddy T."/>
            <person name="Daum C."/>
            <person name="Shapiro N."/>
            <person name="Ivanova N."/>
            <person name="Kyrpides N."/>
            <person name="Woyke T."/>
        </authorList>
    </citation>
    <scope>NUCLEOTIDE SEQUENCE</scope>
    <source>
        <strain evidence="9">P5626</strain>
    </source>
</reference>
<protein>
    <submittedName>
        <fullName evidence="9">Secreted protein (Por secretion system target)</fullName>
    </submittedName>
    <submittedName>
        <fullName evidence="10">T9SS C-terminal target domain-containing protein</fullName>
    </submittedName>
</protein>
<keyword evidence="11" id="KW-1185">Reference proteome</keyword>
<dbReference type="InterPro" id="IPR052025">
    <property type="entry name" value="Xyloglucanase_GH74"/>
</dbReference>
<dbReference type="RefSeq" id="WP_132038257.1">
    <property type="nucleotide sequence ID" value="NZ_SLWA01000014.1"/>
</dbReference>
<dbReference type="Pfam" id="PF18962">
    <property type="entry name" value="Por_Secre_tail"/>
    <property type="match status" value="1"/>
</dbReference>
<organism evidence="10 12">
    <name type="scientific">Flavobacterium circumlabens</name>
    <dbReference type="NCBI Taxonomy" id="2133765"/>
    <lineage>
        <taxon>Bacteria</taxon>
        <taxon>Pseudomonadati</taxon>
        <taxon>Bacteroidota</taxon>
        <taxon>Flavobacteriia</taxon>
        <taxon>Flavobacteriales</taxon>
        <taxon>Flavobacteriaceae</taxon>
        <taxon>Flavobacterium</taxon>
    </lineage>
</organism>
<dbReference type="InterPro" id="IPR015943">
    <property type="entry name" value="WD40/YVTN_repeat-like_dom_sf"/>
</dbReference>
<keyword evidence="2" id="KW-0378">Hydrolase</keyword>
<dbReference type="SUPFAM" id="SSF110296">
    <property type="entry name" value="Oligoxyloglucan reducing end-specific cellobiohydrolase"/>
    <property type="match status" value="2"/>
</dbReference>
<keyword evidence="4" id="KW-0326">Glycosidase</keyword>
<evidence type="ECO:0000256" key="6">
    <source>
        <dbReference type="ARBA" id="ARBA00037986"/>
    </source>
</evidence>
<gene>
    <name evidence="10" type="ORF">D0809_23370</name>
    <name evidence="9" type="ORF">EV142_11442</name>
</gene>
<proteinExistence type="inferred from homology"/>
<evidence type="ECO:0000313" key="10">
    <source>
        <dbReference type="EMBL" id="TEB41819.1"/>
    </source>
</evidence>
<feature type="chain" id="PRO_5043204343" evidence="7">
    <location>
        <begin position="27"/>
        <end position="811"/>
    </location>
</feature>